<gene>
    <name evidence="2" type="ORF">AOQ84DRAFT_397282</name>
</gene>
<protein>
    <submittedName>
        <fullName evidence="2">Thioredoxin-like protein</fullName>
    </submittedName>
</protein>
<dbReference type="PANTHER" id="PTHR21148">
    <property type="entry name" value="THIOREDOXIN DOMAIN-CONTAINING PROTEIN 9"/>
    <property type="match status" value="1"/>
</dbReference>
<evidence type="ECO:0000256" key="1">
    <source>
        <dbReference type="SAM" id="MobiDB-lite"/>
    </source>
</evidence>
<reference evidence="2 3" key="1">
    <citation type="journal article" date="2016" name="Nat. Commun.">
        <title>Ectomycorrhizal ecology is imprinted in the genome of the dominant symbiotic fungus Cenococcum geophilum.</title>
        <authorList>
            <consortium name="DOE Joint Genome Institute"/>
            <person name="Peter M."/>
            <person name="Kohler A."/>
            <person name="Ohm R.A."/>
            <person name="Kuo A."/>
            <person name="Krutzmann J."/>
            <person name="Morin E."/>
            <person name="Arend M."/>
            <person name="Barry K.W."/>
            <person name="Binder M."/>
            <person name="Choi C."/>
            <person name="Clum A."/>
            <person name="Copeland A."/>
            <person name="Grisel N."/>
            <person name="Haridas S."/>
            <person name="Kipfer T."/>
            <person name="LaButti K."/>
            <person name="Lindquist E."/>
            <person name="Lipzen A."/>
            <person name="Maire R."/>
            <person name="Meier B."/>
            <person name="Mihaltcheva S."/>
            <person name="Molinier V."/>
            <person name="Murat C."/>
            <person name="Poggeler S."/>
            <person name="Quandt C.A."/>
            <person name="Sperisen C."/>
            <person name="Tritt A."/>
            <person name="Tisserant E."/>
            <person name="Crous P.W."/>
            <person name="Henrissat B."/>
            <person name="Nehls U."/>
            <person name="Egli S."/>
            <person name="Spatafora J.W."/>
            <person name="Grigoriev I.V."/>
            <person name="Martin F.M."/>
        </authorList>
    </citation>
    <scope>NUCLEOTIDE SEQUENCE [LARGE SCALE GENOMIC DNA]</scope>
    <source>
        <strain evidence="2 3">CBS 207.34</strain>
    </source>
</reference>
<dbReference type="CDD" id="cd02989">
    <property type="entry name" value="Phd_like_TxnDC9"/>
    <property type="match status" value="1"/>
</dbReference>
<keyword evidence="3" id="KW-1185">Reference proteome</keyword>
<dbReference type="AlphaFoldDB" id="A0A8E2F3J6"/>
<dbReference type="InterPro" id="IPR036249">
    <property type="entry name" value="Thioredoxin-like_sf"/>
</dbReference>
<dbReference type="OrthoDB" id="10257948at2759"/>
<feature type="region of interest" description="Disordered" evidence="1">
    <location>
        <begin position="1"/>
        <end position="23"/>
    </location>
</feature>
<organism evidence="2 3">
    <name type="scientific">Glonium stellatum</name>
    <dbReference type="NCBI Taxonomy" id="574774"/>
    <lineage>
        <taxon>Eukaryota</taxon>
        <taxon>Fungi</taxon>
        <taxon>Dikarya</taxon>
        <taxon>Ascomycota</taxon>
        <taxon>Pezizomycotina</taxon>
        <taxon>Dothideomycetes</taxon>
        <taxon>Pleosporomycetidae</taxon>
        <taxon>Gloniales</taxon>
        <taxon>Gloniaceae</taxon>
        <taxon>Glonium</taxon>
    </lineage>
</organism>
<dbReference type="SUPFAM" id="SSF52833">
    <property type="entry name" value="Thioredoxin-like"/>
    <property type="match status" value="1"/>
</dbReference>
<sequence>MAELDPKVARIVDRPGHGDDSDEDALIAELEDDSELDAFREQRLQQLHAEFSRAKEMRATEHGTYAEIKDEKTLMDITTSTKLCVVHFFKSDFNRCRIMDGRLESLALRHYDTRFLRINVENAPFLVTKLKVQVLPCVLAFVDGISVDRIVGFEGLGRSADTFTTRDLEARLLRANVLVRAKIANEDGSQYAQTSGKAMKATKVEDDDDDDWD</sequence>
<evidence type="ECO:0000313" key="3">
    <source>
        <dbReference type="Proteomes" id="UP000250140"/>
    </source>
</evidence>
<dbReference type="Gene3D" id="3.40.30.10">
    <property type="entry name" value="Glutaredoxin"/>
    <property type="match status" value="1"/>
</dbReference>
<feature type="compositionally biased region" description="Basic and acidic residues" evidence="1">
    <location>
        <begin position="1"/>
        <end position="19"/>
    </location>
</feature>
<proteinExistence type="predicted"/>
<feature type="region of interest" description="Disordered" evidence="1">
    <location>
        <begin position="190"/>
        <end position="213"/>
    </location>
</feature>
<name>A0A8E2F3J6_9PEZI</name>
<dbReference type="EMBL" id="KV749384">
    <property type="protein sequence ID" value="OCL09645.1"/>
    <property type="molecule type" value="Genomic_DNA"/>
</dbReference>
<evidence type="ECO:0000313" key="2">
    <source>
        <dbReference type="EMBL" id="OCL09645.1"/>
    </source>
</evidence>
<dbReference type="Proteomes" id="UP000250140">
    <property type="component" value="Unassembled WGS sequence"/>
</dbReference>
<accession>A0A8E2F3J6</accession>